<protein>
    <submittedName>
        <fullName evidence="2">Uncharacterized protein</fullName>
    </submittedName>
</protein>
<dbReference type="Proteomes" id="UP001497512">
    <property type="component" value="Chromosome 2"/>
</dbReference>
<gene>
    <name evidence="2" type="ORF">CSSPTR1EN2_LOCUS12103</name>
</gene>
<feature type="region of interest" description="Disordered" evidence="1">
    <location>
        <begin position="1"/>
        <end position="20"/>
    </location>
</feature>
<organism evidence="2 3">
    <name type="scientific">Sphagnum troendelagicum</name>
    <dbReference type="NCBI Taxonomy" id="128251"/>
    <lineage>
        <taxon>Eukaryota</taxon>
        <taxon>Viridiplantae</taxon>
        <taxon>Streptophyta</taxon>
        <taxon>Embryophyta</taxon>
        <taxon>Bryophyta</taxon>
        <taxon>Sphagnophytina</taxon>
        <taxon>Sphagnopsida</taxon>
        <taxon>Sphagnales</taxon>
        <taxon>Sphagnaceae</taxon>
        <taxon>Sphagnum</taxon>
    </lineage>
</organism>
<reference evidence="2" key="1">
    <citation type="submission" date="2024-02" db="EMBL/GenBank/DDBJ databases">
        <authorList>
            <consortium name="ELIXIR-Norway"/>
            <consortium name="Elixir Norway"/>
        </authorList>
    </citation>
    <scope>NUCLEOTIDE SEQUENCE</scope>
</reference>
<dbReference type="SUPFAM" id="SSF47473">
    <property type="entry name" value="EF-hand"/>
    <property type="match status" value="1"/>
</dbReference>
<evidence type="ECO:0000256" key="1">
    <source>
        <dbReference type="SAM" id="MobiDB-lite"/>
    </source>
</evidence>
<evidence type="ECO:0000313" key="2">
    <source>
        <dbReference type="EMBL" id="CAK9214181.1"/>
    </source>
</evidence>
<dbReference type="Gene3D" id="1.10.238.10">
    <property type="entry name" value="EF-hand"/>
    <property type="match status" value="1"/>
</dbReference>
<name>A0ABP0U798_9BRYO</name>
<sequence>MLETEVDDVPAEVQAPAKSPIAEVQAPAKIVEEHEEAGPVRKFPIDAGLQKKLRQNFPWFVKKGAKKKTELQEKDVGPLLRTADLNPSEEQIAEITQNARSKERPTTTKGFFDYENFEQKVAEYLVLNPDGFARHPVEKIMEAMNICLEGKTEVDAATFKKMMMTKGNAPFTEAESTKMMQVARDFDTGMVYCKEYAALLAQDGIPLLPDPLEPSDEKYR</sequence>
<dbReference type="InterPro" id="IPR011992">
    <property type="entry name" value="EF-hand-dom_pair"/>
</dbReference>
<feature type="compositionally biased region" description="Acidic residues" evidence="1">
    <location>
        <begin position="1"/>
        <end position="10"/>
    </location>
</feature>
<evidence type="ECO:0000313" key="3">
    <source>
        <dbReference type="Proteomes" id="UP001497512"/>
    </source>
</evidence>
<keyword evidence="3" id="KW-1185">Reference proteome</keyword>
<proteinExistence type="predicted"/>
<accession>A0ABP0U798</accession>
<dbReference type="EMBL" id="OZ019894">
    <property type="protein sequence ID" value="CAK9214181.1"/>
    <property type="molecule type" value="Genomic_DNA"/>
</dbReference>